<sequence length="323" mass="34008">MRELRENPREAGTPHENPGLAALSRGAAAIERPGRGLLRLRGRDPVGMLNAVLTNEVPKDFDLGAYALLLNPKGRVQADLRVLKADDAVLVDTEPEGAGAAREILSRYAPFSRVTLEDLSEAWSVLGLYGPLAGDLLDGLALTEHRTAEVEIGGEALLAVGVAAPVPGYDLLGPSETVAHALRGLIERGATPADLDAYETARIEAGIPRFGADITPENFPGEAGVLERAVNFAKGCYPGQETVARMRYRGHPNKTLYRISSSNVPEAGTPVFQAGKSIGTITSVAPLRVNGETSALCYLSRNADLESPLTAAGSEVGVLGEVS</sequence>
<evidence type="ECO:0000313" key="5">
    <source>
        <dbReference type="Proteomes" id="UP000501452"/>
    </source>
</evidence>
<evidence type="ECO:0000256" key="1">
    <source>
        <dbReference type="ARBA" id="ARBA00022946"/>
    </source>
</evidence>
<dbReference type="PANTHER" id="PTHR22602">
    <property type="entry name" value="TRANSFERASE CAF17, MITOCHONDRIAL-RELATED"/>
    <property type="match status" value="1"/>
</dbReference>
<dbReference type="InterPro" id="IPR017703">
    <property type="entry name" value="YgfZ/GCV_T_CS"/>
</dbReference>
<protein>
    <recommendedName>
        <fullName evidence="3">GCVT N-terminal domain-containing protein</fullName>
    </recommendedName>
</protein>
<proteinExistence type="predicted"/>
<organism evidence="4 5">
    <name type="scientific">Rubrobacter tropicus</name>
    <dbReference type="NCBI Taxonomy" id="2653851"/>
    <lineage>
        <taxon>Bacteria</taxon>
        <taxon>Bacillati</taxon>
        <taxon>Actinomycetota</taxon>
        <taxon>Rubrobacteria</taxon>
        <taxon>Rubrobacterales</taxon>
        <taxon>Rubrobacteraceae</taxon>
        <taxon>Rubrobacter</taxon>
    </lineage>
</organism>
<feature type="domain" description="GCVT N-terminal" evidence="3">
    <location>
        <begin position="36"/>
        <end position="234"/>
    </location>
</feature>
<dbReference type="GO" id="GO:0016226">
    <property type="term" value="P:iron-sulfur cluster assembly"/>
    <property type="evidence" value="ECO:0007669"/>
    <property type="project" value="TreeGrafter"/>
</dbReference>
<reference evidence="4 5" key="1">
    <citation type="submission" date="2019-10" db="EMBL/GenBank/DDBJ databases">
        <title>Rubrobacter sp nov SCSIO 52090 isolated from a deep-sea sediment in the South China Sea.</title>
        <authorList>
            <person name="Chen R.W."/>
        </authorList>
    </citation>
    <scope>NUCLEOTIDE SEQUENCE [LARGE SCALE GENOMIC DNA]</scope>
    <source>
        <strain evidence="4 5">SCSIO 52909</strain>
    </source>
</reference>
<keyword evidence="5" id="KW-1185">Reference proteome</keyword>
<accession>A0A6G8QF79</accession>
<evidence type="ECO:0000313" key="4">
    <source>
        <dbReference type="EMBL" id="QIN84897.1"/>
    </source>
</evidence>
<dbReference type="Pfam" id="PF01571">
    <property type="entry name" value="GCV_T"/>
    <property type="match status" value="1"/>
</dbReference>
<name>A0A6G8QF79_9ACTN</name>
<dbReference type="PANTHER" id="PTHR22602:SF0">
    <property type="entry name" value="TRANSFERASE CAF17, MITOCHONDRIAL-RELATED"/>
    <property type="match status" value="1"/>
</dbReference>
<evidence type="ECO:0000259" key="3">
    <source>
        <dbReference type="Pfam" id="PF01571"/>
    </source>
</evidence>
<dbReference type="AlphaFoldDB" id="A0A6G8QF79"/>
<dbReference type="InterPro" id="IPR027266">
    <property type="entry name" value="TrmE/GcvT-like"/>
</dbReference>
<gene>
    <name evidence="4" type="ORF">GBA63_21305</name>
</gene>
<dbReference type="InterPro" id="IPR045179">
    <property type="entry name" value="YgfZ/GcvT"/>
</dbReference>
<dbReference type="RefSeq" id="WP_166179538.1">
    <property type="nucleotide sequence ID" value="NZ_CP045119.1"/>
</dbReference>
<dbReference type="Proteomes" id="UP000501452">
    <property type="component" value="Chromosome"/>
</dbReference>
<evidence type="ECO:0000256" key="2">
    <source>
        <dbReference type="SAM" id="MobiDB-lite"/>
    </source>
</evidence>
<dbReference type="EMBL" id="CP045119">
    <property type="protein sequence ID" value="QIN84897.1"/>
    <property type="molecule type" value="Genomic_DNA"/>
</dbReference>
<dbReference type="NCBIfam" id="TIGR03317">
    <property type="entry name" value="ygfZ_signature"/>
    <property type="match status" value="1"/>
</dbReference>
<feature type="region of interest" description="Disordered" evidence="2">
    <location>
        <begin position="1"/>
        <end position="21"/>
    </location>
</feature>
<keyword evidence="1" id="KW-0809">Transit peptide</keyword>
<feature type="compositionally biased region" description="Basic and acidic residues" evidence="2">
    <location>
        <begin position="1"/>
        <end position="13"/>
    </location>
</feature>
<dbReference type="SUPFAM" id="SSF103025">
    <property type="entry name" value="Folate-binding domain"/>
    <property type="match status" value="1"/>
</dbReference>
<dbReference type="KEGG" id="rub:GBA63_21305"/>
<dbReference type="InterPro" id="IPR006222">
    <property type="entry name" value="GCVT_N"/>
</dbReference>
<dbReference type="Gene3D" id="3.30.1360.120">
    <property type="entry name" value="Probable tRNA modification gtpase trme, domain 1"/>
    <property type="match status" value="1"/>
</dbReference>
<dbReference type="PIRSF" id="PIRSF006487">
    <property type="entry name" value="GcvT"/>
    <property type="match status" value="1"/>
</dbReference>